<reference evidence="1" key="1">
    <citation type="journal article" date="2020" name="Nat. Commun.">
        <title>Large-scale genome sequencing of mycorrhizal fungi provides insights into the early evolution of symbiotic traits.</title>
        <authorList>
            <person name="Miyauchi S."/>
            <person name="Kiss E."/>
            <person name="Kuo A."/>
            <person name="Drula E."/>
            <person name="Kohler A."/>
            <person name="Sanchez-Garcia M."/>
            <person name="Morin E."/>
            <person name="Andreopoulos B."/>
            <person name="Barry K.W."/>
            <person name="Bonito G."/>
            <person name="Buee M."/>
            <person name="Carver A."/>
            <person name="Chen C."/>
            <person name="Cichocki N."/>
            <person name="Clum A."/>
            <person name="Culley D."/>
            <person name="Crous P.W."/>
            <person name="Fauchery L."/>
            <person name="Girlanda M."/>
            <person name="Hayes R.D."/>
            <person name="Keri Z."/>
            <person name="LaButti K."/>
            <person name="Lipzen A."/>
            <person name="Lombard V."/>
            <person name="Magnuson J."/>
            <person name="Maillard F."/>
            <person name="Murat C."/>
            <person name="Nolan M."/>
            <person name="Ohm R.A."/>
            <person name="Pangilinan J."/>
            <person name="Pereira M.F."/>
            <person name="Perotto S."/>
            <person name="Peter M."/>
            <person name="Pfister S."/>
            <person name="Riley R."/>
            <person name="Sitrit Y."/>
            <person name="Stielow J.B."/>
            <person name="Szollosi G."/>
            <person name="Zifcakova L."/>
            <person name="Stursova M."/>
            <person name="Spatafora J.W."/>
            <person name="Tedersoo L."/>
            <person name="Vaario L.M."/>
            <person name="Yamada A."/>
            <person name="Yan M."/>
            <person name="Wang P."/>
            <person name="Xu J."/>
            <person name="Bruns T."/>
            <person name="Baldrian P."/>
            <person name="Vilgalys R."/>
            <person name="Dunand C."/>
            <person name="Henrissat B."/>
            <person name="Grigoriev I.V."/>
            <person name="Hibbett D."/>
            <person name="Nagy L.G."/>
            <person name="Martin F.M."/>
        </authorList>
    </citation>
    <scope>NUCLEOTIDE SEQUENCE</scope>
    <source>
        <strain evidence="1">UP504</strain>
    </source>
</reference>
<gene>
    <name evidence="1" type="ORF">BS47DRAFT_1396818</name>
</gene>
<comment type="caution">
    <text evidence="1">The sequence shown here is derived from an EMBL/GenBank/DDBJ whole genome shotgun (WGS) entry which is preliminary data.</text>
</comment>
<dbReference type="Gene3D" id="2.60.40.1970">
    <property type="entry name" value="YEATS domain"/>
    <property type="match status" value="1"/>
</dbReference>
<dbReference type="OrthoDB" id="16041at2759"/>
<keyword evidence="2" id="KW-1185">Reference proteome</keyword>
<dbReference type="Proteomes" id="UP000886523">
    <property type="component" value="Unassembled WGS sequence"/>
</dbReference>
<protein>
    <submittedName>
        <fullName evidence="1">Uncharacterized protein</fullName>
    </submittedName>
</protein>
<dbReference type="InterPro" id="IPR038704">
    <property type="entry name" value="YEAST_sf"/>
</dbReference>
<proteinExistence type="predicted"/>
<dbReference type="EMBL" id="MU129034">
    <property type="protein sequence ID" value="KAF9509470.1"/>
    <property type="molecule type" value="Genomic_DNA"/>
</dbReference>
<name>A0A9P6DTA9_9AGAM</name>
<sequence length="252" mass="27798">MPLYRSRPKRLRLLWREATDDSPGAGVSAVSPSWEIFPMCFFLSSRMKRSTGRLKDLRAHTRSSDSWYPPDPPTGPIRAVSSSSIRIGKSIDFPASTVDLSNQSAEKTLGIQHHLTLHPWATPDLSTASGADPATIVSAVPQPPLEPACAWQYDEIVFTDPPQAFLDILMAHPPTSPKVKEGAIPPNLAHTASLAPQGSRWAPEFTVLLECDDGERLDAAKRSIVEETDKQSALLIEKEQELERLKKELESQ</sequence>
<accession>A0A9P6DTA9</accession>
<dbReference type="AlphaFoldDB" id="A0A9P6DTA9"/>
<evidence type="ECO:0000313" key="2">
    <source>
        <dbReference type="Proteomes" id="UP000886523"/>
    </source>
</evidence>
<organism evidence="1 2">
    <name type="scientific">Hydnum rufescens UP504</name>
    <dbReference type="NCBI Taxonomy" id="1448309"/>
    <lineage>
        <taxon>Eukaryota</taxon>
        <taxon>Fungi</taxon>
        <taxon>Dikarya</taxon>
        <taxon>Basidiomycota</taxon>
        <taxon>Agaricomycotina</taxon>
        <taxon>Agaricomycetes</taxon>
        <taxon>Cantharellales</taxon>
        <taxon>Hydnaceae</taxon>
        <taxon>Hydnum</taxon>
    </lineage>
</organism>
<evidence type="ECO:0000313" key="1">
    <source>
        <dbReference type="EMBL" id="KAF9509470.1"/>
    </source>
</evidence>